<dbReference type="InterPro" id="IPR018247">
    <property type="entry name" value="EF_Hand_1_Ca_BS"/>
</dbReference>
<gene>
    <name evidence="3" type="ORF">CIPAW_16G045200</name>
</gene>
<dbReference type="SMART" id="SM00054">
    <property type="entry name" value="EFh"/>
    <property type="match status" value="2"/>
</dbReference>
<evidence type="ECO:0000259" key="2">
    <source>
        <dbReference type="PROSITE" id="PS50222"/>
    </source>
</evidence>
<evidence type="ECO:0000313" key="4">
    <source>
        <dbReference type="Proteomes" id="UP000811609"/>
    </source>
</evidence>
<dbReference type="AlphaFoldDB" id="A0A8T1N1X1"/>
<keyword evidence="4" id="KW-1185">Reference proteome</keyword>
<dbReference type="CDD" id="cd00051">
    <property type="entry name" value="EFh"/>
    <property type="match status" value="1"/>
</dbReference>
<feature type="domain" description="EF-hand" evidence="2">
    <location>
        <begin position="11"/>
        <end position="46"/>
    </location>
</feature>
<dbReference type="OrthoDB" id="26525at2759"/>
<dbReference type="InterPro" id="IPR002048">
    <property type="entry name" value="EF_hand_dom"/>
</dbReference>
<dbReference type="Pfam" id="PF13405">
    <property type="entry name" value="EF-hand_6"/>
    <property type="match status" value="1"/>
</dbReference>
<dbReference type="GO" id="GO:0005509">
    <property type="term" value="F:calcium ion binding"/>
    <property type="evidence" value="ECO:0007669"/>
    <property type="project" value="InterPro"/>
</dbReference>
<dbReference type="InterPro" id="IPR011992">
    <property type="entry name" value="EF-hand-dom_pair"/>
</dbReference>
<dbReference type="Gene3D" id="1.10.238.10">
    <property type="entry name" value="EF-hand"/>
    <property type="match status" value="1"/>
</dbReference>
<sequence>MTRLVHKQGPLTADQLRAIVKKYDANNDGGLNKEELKDAFQSLGARLPGWTARRALHHADANGDGVIGVEELGALLQYASKHGYNI</sequence>
<dbReference type="PROSITE" id="PS00018">
    <property type="entry name" value="EF_HAND_1"/>
    <property type="match status" value="1"/>
</dbReference>
<organism evidence="3 4">
    <name type="scientific">Carya illinoinensis</name>
    <name type="common">Pecan</name>
    <dbReference type="NCBI Taxonomy" id="32201"/>
    <lineage>
        <taxon>Eukaryota</taxon>
        <taxon>Viridiplantae</taxon>
        <taxon>Streptophyta</taxon>
        <taxon>Embryophyta</taxon>
        <taxon>Tracheophyta</taxon>
        <taxon>Spermatophyta</taxon>
        <taxon>Magnoliopsida</taxon>
        <taxon>eudicotyledons</taxon>
        <taxon>Gunneridae</taxon>
        <taxon>Pentapetalae</taxon>
        <taxon>rosids</taxon>
        <taxon>fabids</taxon>
        <taxon>Fagales</taxon>
        <taxon>Juglandaceae</taxon>
        <taxon>Carya</taxon>
    </lineage>
</organism>
<proteinExistence type="predicted"/>
<comment type="caution">
    <text evidence="3">The sequence shown here is derived from an EMBL/GenBank/DDBJ whole genome shotgun (WGS) entry which is preliminary data.</text>
</comment>
<accession>A0A8T1N1X1</accession>
<reference evidence="3" key="1">
    <citation type="submission" date="2020-12" db="EMBL/GenBank/DDBJ databases">
        <title>WGS assembly of Carya illinoinensis cv. Pawnee.</title>
        <authorList>
            <person name="Platts A."/>
            <person name="Shu S."/>
            <person name="Wright S."/>
            <person name="Barry K."/>
            <person name="Edger P."/>
            <person name="Pires J.C."/>
            <person name="Schmutz J."/>
        </authorList>
    </citation>
    <scope>NUCLEOTIDE SEQUENCE</scope>
    <source>
        <tissue evidence="3">Leaf</tissue>
    </source>
</reference>
<evidence type="ECO:0000256" key="1">
    <source>
        <dbReference type="ARBA" id="ARBA00022837"/>
    </source>
</evidence>
<dbReference type="PROSITE" id="PS50222">
    <property type="entry name" value="EF_HAND_2"/>
    <property type="match status" value="2"/>
</dbReference>
<dbReference type="EMBL" id="CM031824">
    <property type="protein sequence ID" value="KAG6624679.1"/>
    <property type="molecule type" value="Genomic_DNA"/>
</dbReference>
<dbReference type="SUPFAM" id="SSF47473">
    <property type="entry name" value="EF-hand"/>
    <property type="match status" value="1"/>
</dbReference>
<name>A0A8T1N1X1_CARIL</name>
<evidence type="ECO:0000313" key="3">
    <source>
        <dbReference type="EMBL" id="KAG6624679.1"/>
    </source>
</evidence>
<protein>
    <recommendedName>
        <fullName evidence="2">EF-hand domain-containing protein</fullName>
    </recommendedName>
</protein>
<dbReference type="Proteomes" id="UP000811609">
    <property type="component" value="Chromosome 16"/>
</dbReference>
<keyword evidence="1" id="KW-0106">Calcium</keyword>
<feature type="domain" description="EF-hand" evidence="2">
    <location>
        <begin position="52"/>
        <end position="82"/>
    </location>
</feature>
<dbReference type="Pfam" id="PF13202">
    <property type="entry name" value="EF-hand_5"/>
    <property type="match status" value="1"/>
</dbReference>